<keyword evidence="3" id="KW-0732">Signal</keyword>
<keyword evidence="1" id="KW-0378">Hydrolase</keyword>
<feature type="non-terminal residue" evidence="4">
    <location>
        <position position="169"/>
    </location>
</feature>
<dbReference type="GO" id="GO:0005993">
    <property type="term" value="P:trehalose catabolic process"/>
    <property type="evidence" value="ECO:0007669"/>
    <property type="project" value="TreeGrafter"/>
</dbReference>
<dbReference type="PANTHER" id="PTHR23403">
    <property type="entry name" value="TREHALASE"/>
    <property type="match status" value="1"/>
</dbReference>
<name>A0A952FLR5_9PROT</name>
<evidence type="ECO:0000256" key="2">
    <source>
        <dbReference type="ARBA" id="ARBA00023295"/>
    </source>
</evidence>
<dbReference type="InterPro" id="IPR001661">
    <property type="entry name" value="Glyco_hydro_37"/>
</dbReference>
<sequence length="169" mass="18987">MRLFQARAVLLLVLCLLALPGLAQQPPSAVYGELFRDVQMQRVFPDGKTFVDAEPKSDPAEILRLYAEEKGKAGFDLATFVHRHFTPPMPEGSGYRTVPGQDICSHIDALWDVLTRAPDRFDPRSTLLPLSNPYVVPGGRFGEVYYWDSYFTMLGLIQSGRQDLARDVL</sequence>
<reference evidence="4" key="1">
    <citation type="submission" date="2020-06" db="EMBL/GenBank/DDBJ databases">
        <title>Stable isotope informed genome-resolved metagenomics uncovers potential trophic interactions in rhizosphere soil.</title>
        <authorList>
            <person name="Starr E.P."/>
            <person name="Shi S."/>
            <person name="Blazewicz S.J."/>
            <person name="Koch B.J."/>
            <person name="Probst A.J."/>
            <person name="Hungate B.A."/>
            <person name="Pett-Ridge J."/>
            <person name="Firestone M.K."/>
            <person name="Banfield J.F."/>
        </authorList>
    </citation>
    <scope>NUCLEOTIDE SEQUENCE</scope>
    <source>
        <strain evidence="4">YM_69_17</strain>
    </source>
</reference>
<evidence type="ECO:0000313" key="4">
    <source>
        <dbReference type="EMBL" id="MBW8727408.1"/>
    </source>
</evidence>
<dbReference type="AlphaFoldDB" id="A0A952FLR5"/>
<dbReference type="InterPro" id="IPR012341">
    <property type="entry name" value="6hp_glycosidase-like_sf"/>
</dbReference>
<dbReference type="InterPro" id="IPR008928">
    <property type="entry name" value="6-hairpin_glycosidase_sf"/>
</dbReference>
<dbReference type="PROSITE" id="PS00927">
    <property type="entry name" value="TREHALASE_1"/>
    <property type="match status" value="1"/>
</dbReference>
<accession>A0A952FLR5</accession>
<comment type="caution">
    <text evidence="4">The sequence shown here is derived from an EMBL/GenBank/DDBJ whole genome shotgun (WGS) entry which is preliminary data.</text>
</comment>
<evidence type="ECO:0000256" key="3">
    <source>
        <dbReference type="SAM" id="SignalP"/>
    </source>
</evidence>
<proteinExistence type="predicted"/>
<protein>
    <recommendedName>
        <fullName evidence="6">Alpha,alpha-trehalase</fullName>
    </recommendedName>
</protein>
<evidence type="ECO:0000256" key="1">
    <source>
        <dbReference type="ARBA" id="ARBA00022801"/>
    </source>
</evidence>
<dbReference type="SUPFAM" id="SSF48208">
    <property type="entry name" value="Six-hairpin glycosidases"/>
    <property type="match status" value="1"/>
</dbReference>
<gene>
    <name evidence="4" type="ORF">JF625_19950</name>
</gene>
<dbReference type="EMBL" id="JAEKLZ010000275">
    <property type="protein sequence ID" value="MBW8727408.1"/>
    <property type="molecule type" value="Genomic_DNA"/>
</dbReference>
<evidence type="ECO:0000313" key="5">
    <source>
        <dbReference type="Proteomes" id="UP000700706"/>
    </source>
</evidence>
<feature type="chain" id="PRO_5037222969" description="Alpha,alpha-trehalase" evidence="3">
    <location>
        <begin position="24"/>
        <end position="169"/>
    </location>
</feature>
<dbReference type="GO" id="GO:0004555">
    <property type="term" value="F:alpha,alpha-trehalase activity"/>
    <property type="evidence" value="ECO:0007669"/>
    <property type="project" value="InterPro"/>
</dbReference>
<dbReference type="InterPro" id="IPR018232">
    <property type="entry name" value="Glyco_hydro_37_CS"/>
</dbReference>
<dbReference type="PANTHER" id="PTHR23403:SF1">
    <property type="entry name" value="TREHALASE"/>
    <property type="match status" value="1"/>
</dbReference>
<organism evidence="4 5">
    <name type="scientific">Inquilinus limosus</name>
    <dbReference type="NCBI Taxonomy" id="171674"/>
    <lineage>
        <taxon>Bacteria</taxon>
        <taxon>Pseudomonadati</taxon>
        <taxon>Pseudomonadota</taxon>
        <taxon>Alphaproteobacteria</taxon>
        <taxon>Rhodospirillales</taxon>
        <taxon>Rhodospirillaceae</taxon>
        <taxon>Inquilinus</taxon>
    </lineage>
</organism>
<keyword evidence="2" id="KW-0326">Glycosidase</keyword>
<dbReference type="Proteomes" id="UP000700706">
    <property type="component" value="Unassembled WGS sequence"/>
</dbReference>
<evidence type="ECO:0008006" key="6">
    <source>
        <dbReference type="Google" id="ProtNLM"/>
    </source>
</evidence>
<feature type="signal peptide" evidence="3">
    <location>
        <begin position="1"/>
        <end position="23"/>
    </location>
</feature>
<dbReference type="Pfam" id="PF01204">
    <property type="entry name" value="Trehalase"/>
    <property type="match status" value="1"/>
</dbReference>
<dbReference type="Gene3D" id="1.50.10.10">
    <property type="match status" value="1"/>
</dbReference>